<dbReference type="EMBL" id="MCFA01000073">
    <property type="protein sequence ID" value="ORY10405.1"/>
    <property type="molecule type" value="Genomic_DNA"/>
</dbReference>
<evidence type="ECO:0000313" key="3">
    <source>
        <dbReference type="EMBL" id="ORY10405.1"/>
    </source>
</evidence>
<feature type="region of interest" description="Disordered" evidence="2">
    <location>
        <begin position="202"/>
        <end position="318"/>
    </location>
</feature>
<accession>A0A1Y1ZKQ8</accession>
<dbReference type="InterPro" id="IPR027799">
    <property type="entry name" value="Rtf2_RING-finger"/>
</dbReference>
<dbReference type="PANTHER" id="PTHR12775">
    <property type="entry name" value="PROTEIN C20ORF43 HOMOLOG"/>
    <property type="match status" value="1"/>
</dbReference>
<reference evidence="3 4" key="1">
    <citation type="submission" date="2016-07" db="EMBL/GenBank/DDBJ databases">
        <title>Pervasive Adenine N6-methylation of Active Genes in Fungi.</title>
        <authorList>
            <consortium name="DOE Joint Genome Institute"/>
            <person name="Mondo S.J."/>
            <person name="Dannebaum R.O."/>
            <person name="Kuo R.C."/>
            <person name="Labutti K."/>
            <person name="Haridas S."/>
            <person name="Kuo A."/>
            <person name="Salamov A."/>
            <person name="Ahrendt S.R."/>
            <person name="Lipzen A."/>
            <person name="Sullivan W."/>
            <person name="Andreopoulos W.B."/>
            <person name="Clum A."/>
            <person name="Lindquist E."/>
            <person name="Daum C."/>
            <person name="Ramamoorthy G.K."/>
            <person name="Gryganskyi A."/>
            <person name="Culley D."/>
            <person name="Magnuson J.K."/>
            <person name="James T.Y."/>
            <person name="O'Malley M.A."/>
            <person name="Stajich J.E."/>
            <person name="Spatafora J.W."/>
            <person name="Visel A."/>
            <person name="Grigoriev I.V."/>
        </authorList>
    </citation>
    <scope>NUCLEOTIDE SEQUENCE [LARGE SCALE GENOMIC DNA]</scope>
    <source>
        <strain evidence="3 4">CBS 115471</strain>
    </source>
</reference>
<comment type="caution">
    <text evidence="3">The sequence shown here is derived from an EMBL/GenBank/DDBJ whole genome shotgun (WGS) entry which is preliminary data.</text>
</comment>
<dbReference type="CDD" id="cd16653">
    <property type="entry name" value="RING-like_Rtf2"/>
    <property type="match status" value="1"/>
</dbReference>
<evidence type="ECO:0000313" key="4">
    <source>
        <dbReference type="Proteomes" id="UP000193144"/>
    </source>
</evidence>
<comment type="similarity">
    <text evidence="1">Belongs to the rtf2 family.</text>
</comment>
<dbReference type="GO" id="GO:0006274">
    <property type="term" value="P:DNA replication termination"/>
    <property type="evidence" value="ECO:0007669"/>
    <property type="project" value="TreeGrafter"/>
</dbReference>
<dbReference type="PANTHER" id="PTHR12775:SF0">
    <property type="entry name" value="REPLICATION TERMINATION FACTOR 2"/>
    <property type="match status" value="1"/>
</dbReference>
<feature type="compositionally biased region" description="Polar residues" evidence="2">
    <location>
        <begin position="252"/>
        <end position="265"/>
    </location>
</feature>
<gene>
    <name evidence="3" type="ORF">BCR34DRAFT_588617</name>
</gene>
<dbReference type="OrthoDB" id="247013at2759"/>
<feature type="compositionally biased region" description="Basic residues" evidence="2">
    <location>
        <begin position="204"/>
        <end position="217"/>
    </location>
</feature>
<protein>
    <submittedName>
        <fullName evidence="3">Rtf2 RING-finger-domain-containing protein</fullName>
    </submittedName>
</protein>
<evidence type="ECO:0000256" key="2">
    <source>
        <dbReference type="SAM" id="MobiDB-lite"/>
    </source>
</evidence>
<dbReference type="Proteomes" id="UP000193144">
    <property type="component" value="Unassembled WGS sequence"/>
</dbReference>
<dbReference type="AlphaFoldDB" id="A0A1Y1ZKQ8"/>
<evidence type="ECO:0000256" key="1">
    <source>
        <dbReference type="ARBA" id="ARBA00009885"/>
    </source>
</evidence>
<keyword evidence="4" id="KW-1185">Reference proteome</keyword>
<name>A0A1Y1ZKQ8_9PLEO</name>
<feature type="compositionally biased region" description="Polar residues" evidence="2">
    <location>
        <begin position="300"/>
        <end position="318"/>
    </location>
</feature>
<dbReference type="Pfam" id="PF04641">
    <property type="entry name" value="Rtf2"/>
    <property type="match status" value="1"/>
</dbReference>
<dbReference type="GO" id="GO:0005634">
    <property type="term" value="C:nucleus"/>
    <property type="evidence" value="ECO:0007669"/>
    <property type="project" value="TreeGrafter"/>
</dbReference>
<organism evidence="3 4">
    <name type="scientific">Clohesyomyces aquaticus</name>
    <dbReference type="NCBI Taxonomy" id="1231657"/>
    <lineage>
        <taxon>Eukaryota</taxon>
        <taxon>Fungi</taxon>
        <taxon>Dikarya</taxon>
        <taxon>Ascomycota</taxon>
        <taxon>Pezizomycotina</taxon>
        <taxon>Dothideomycetes</taxon>
        <taxon>Pleosporomycetidae</taxon>
        <taxon>Pleosporales</taxon>
        <taxon>Lindgomycetaceae</taxon>
        <taxon>Clohesyomyces</taxon>
    </lineage>
</organism>
<proteinExistence type="inferred from homology"/>
<sequence>MGNDGGSIPTRRELVKEAAKALTTQQVKEVQNEQQEYAWNHDPITRKPLSKPVVSDSLGKLYNKDTIIEYLLSEDGDAKKTEAESILQGRVKSLKDVVEVKFEVDNGGVNAAEEANGPTVRSEKWICPITNRELGPSAKAVYLVPCGHAFAGSVVREVSGETCLQCNETYAENDVIPILPTVATDIARLSLRMKTLKENNLTHSLKKAKGDKKRKKHAEKETNGATVALTSKEQDRSSEEDKKKDKPKQKPTINENIKSASTASLTKKVLEEQEARNKRRKLEQNDNVKSLFSNRDKKPSASNSADYMTRGFSISSKR</sequence>
<feature type="compositionally biased region" description="Basic and acidic residues" evidence="2">
    <location>
        <begin position="232"/>
        <end position="244"/>
    </location>
</feature>
<dbReference type="STRING" id="1231657.A0A1Y1ZKQ8"/>
<dbReference type="InterPro" id="IPR006735">
    <property type="entry name" value="Rtf2"/>
</dbReference>
<feature type="compositionally biased region" description="Basic and acidic residues" evidence="2">
    <location>
        <begin position="268"/>
        <end position="286"/>
    </location>
</feature>